<sequence>MADASPLSFTILWSPLPPITWVLPFIGHMGIATSRGVACDFQGPYTVGERGRMVSLLEISNDLCKSIQLVSILPSHTIFKAFGKPTRALRIDIRSLPGGADQWDKAITEANAEYCTRMHNICCDNCHSHVAYALNAMDIRAYGVRNWDMVKLCFLMFFKGKFLGVEGFVRQFLPFGLLLLIATLVKVI</sequence>
<comment type="caution">
    <text evidence="1">The sequence shown here is derived from an EMBL/GenBank/DDBJ whole genome shotgun (WGS) entry which is preliminary data.</text>
</comment>
<evidence type="ECO:0000313" key="1">
    <source>
        <dbReference type="EMBL" id="KAL3805606.1"/>
    </source>
</evidence>
<evidence type="ECO:0000313" key="2">
    <source>
        <dbReference type="Proteomes" id="UP001516023"/>
    </source>
</evidence>
<evidence type="ECO:0008006" key="3">
    <source>
        <dbReference type="Google" id="ProtNLM"/>
    </source>
</evidence>
<keyword evidence="2" id="KW-1185">Reference proteome</keyword>
<protein>
    <recommendedName>
        <fullName evidence="3">Transmembrane protein 222</fullName>
    </recommendedName>
</protein>
<dbReference type="Proteomes" id="UP001516023">
    <property type="component" value="Unassembled WGS sequence"/>
</dbReference>
<reference evidence="1 2" key="1">
    <citation type="journal article" date="2020" name="G3 (Bethesda)">
        <title>Improved Reference Genome for Cyclotella cryptica CCMP332, a Model for Cell Wall Morphogenesis, Salinity Adaptation, and Lipid Production in Diatoms (Bacillariophyta).</title>
        <authorList>
            <person name="Roberts W.R."/>
            <person name="Downey K.M."/>
            <person name="Ruck E.C."/>
            <person name="Traller J.C."/>
            <person name="Alverson A.J."/>
        </authorList>
    </citation>
    <scope>NUCLEOTIDE SEQUENCE [LARGE SCALE GENOMIC DNA]</scope>
    <source>
        <strain evidence="1 2">CCMP332</strain>
    </source>
</reference>
<dbReference type="Pfam" id="PF05608">
    <property type="entry name" value="RTE1"/>
    <property type="match status" value="1"/>
</dbReference>
<proteinExistence type="predicted"/>
<dbReference type="AlphaFoldDB" id="A0ABD3R0R6"/>
<dbReference type="PANTHER" id="PTHR20921">
    <property type="entry name" value="TRANSMEMBRANE PROTEIN 222"/>
    <property type="match status" value="1"/>
</dbReference>
<dbReference type="PANTHER" id="PTHR20921:SF0">
    <property type="entry name" value="TRANSMEMBRANE PROTEIN 222"/>
    <property type="match status" value="1"/>
</dbReference>
<organism evidence="1 2">
    <name type="scientific">Cyclotella cryptica</name>
    <dbReference type="NCBI Taxonomy" id="29204"/>
    <lineage>
        <taxon>Eukaryota</taxon>
        <taxon>Sar</taxon>
        <taxon>Stramenopiles</taxon>
        <taxon>Ochrophyta</taxon>
        <taxon>Bacillariophyta</taxon>
        <taxon>Coscinodiscophyceae</taxon>
        <taxon>Thalassiosirophycidae</taxon>
        <taxon>Stephanodiscales</taxon>
        <taxon>Stephanodiscaceae</taxon>
        <taxon>Cyclotella</taxon>
    </lineage>
</organism>
<gene>
    <name evidence="1" type="ORF">HJC23_005850</name>
</gene>
<name>A0ABD3R0R6_9STRA</name>
<dbReference type="EMBL" id="JABMIG020000002">
    <property type="protein sequence ID" value="KAL3805606.1"/>
    <property type="molecule type" value="Genomic_DNA"/>
</dbReference>
<accession>A0ABD3R0R6</accession>
<dbReference type="InterPro" id="IPR008496">
    <property type="entry name" value="TMEM222/RTE1"/>
</dbReference>